<dbReference type="Proteomes" id="UP000603912">
    <property type="component" value="Unassembled WGS sequence"/>
</dbReference>
<feature type="chain" id="PRO_5037340930" description="SsuA/THI5-like domain-containing protein" evidence="4">
    <location>
        <begin position="24"/>
        <end position="348"/>
    </location>
</feature>
<proteinExistence type="inferred from homology"/>
<evidence type="ECO:0000256" key="2">
    <source>
        <dbReference type="ARBA" id="ARBA00010742"/>
    </source>
</evidence>
<name>A0A917IB58_9HYPH</name>
<organism evidence="6 7">
    <name type="scientific">Alsobacter metallidurans</name>
    <dbReference type="NCBI Taxonomy" id="340221"/>
    <lineage>
        <taxon>Bacteria</taxon>
        <taxon>Pseudomonadati</taxon>
        <taxon>Pseudomonadota</taxon>
        <taxon>Alphaproteobacteria</taxon>
        <taxon>Hyphomicrobiales</taxon>
        <taxon>Alsobacteraceae</taxon>
        <taxon>Alsobacter</taxon>
    </lineage>
</organism>
<comment type="subcellular location">
    <subcellularLocation>
        <location evidence="1">Periplasm</location>
    </subcellularLocation>
</comment>
<dbReference type="PANTHER" id="PTHR30024:SF47">
    <property type="entry name" value="TAURINE-BINDING PERIPLASMIC PROTEIN"/>
    <property type="match status" value="1"/>
</dbReference>
<reference evidence="6" key="1">
    <citation type="journal article" date="2014" name="Int. J. Syst. Evol. Microbiol.">
        <title>Complete genome sequence of Corynebacterium casei LMG S-19264T (=DSM 44701T), isolated from a smear-ripened cheese.</title>
        <authorList>
            <consortium name="US DOE Joint Genome Institute (JGI-PGF)"/>
            <person name="Walter F."/>
            <person name="Albersmeier A."/>
            <person name="Kalinowski J."/>
            <person name="Ruckert C."/>
        </authorList>
    </citation>
    <scope>NUCLEOTIDE SEQUENCE</scope>
    <source>
        <strain evidence="6">CGMCC 1.12214</strain>
    </source>
</reference>
<evidence type="ECO:0000256" key="3">
    <source>
        <dbReference type="ARBA" id="ARBA00022729"/>
    </source>
</evidence>
<evidence type="ECO:0000313" key="6">
    <source>
        <dbReference type="EMBL" id="GGH28429.1"/>
    </source>
</evidence>
<dbReference type="AlphaFoldDB" id="A0A917IB58"/>
<evidence type="ECO:0000256" key="4">
    <source>
        <dbReference type="SAM" id="SignalP"/>
    </source>
</evidence>
<evidence type="ECO:0000259" key="5">
    <source>
        <dbReference type="Pfam" id="PF09084"/>
    </source>
</evidence>
<dbReference type="RefSeq" id="WP_188519214.1">
    <property type="nucleotide sequence ID" value="NZ_BMES01000002.1"/>
</dbReference>
<reference evidence="6" key="2">
    <citation type="submission" date="2020-09" db="EMBL/GenBank/DDBJ databases">
        <authorList>
            <person name="Sun Q."/>
            <person name="Zhou Y."/>
        </authorList>
    </citation>
    <scope>NUCLEOTIDE SEQUENCE</scope>
    <source>
        <strain evidence="6">CGMCC 1.12214</strain>
    </source>
</reference>
<dbReference type="SUPFAM" id="SSF53850">
    <property type="entry name" value="Periplasmic binding protein-like II"/>
    <property type="match status" value="1"/>
</dbReference>
<comment type="similarity">
    <text evidence="2">Belongs to the bacterial solute-binding protein SsuA/TauA family.</text>
</comment>
<evidence type="ECO:0000256" key="1">
    <source>
        <dbReference type="ARBA" id="ARBA00004418"/>
    </source>
</evidence>
<gene>
    <name evidence="6" type="ORF">GCM10007036_37610</name>
</gene>
<dbReference type="Gene3D" id="3.40.190.10">
    <property type="entry name" value="Periplasmic binding protein-like II"/>
    <property type="match status" value="2"/>
</dbReference>
<dbReference type="Pfam" id="PF09084">
    <property type="entry name" value="NMT1"/>
    <property type="match status" value="1"/>
</dbReference>
<comment type="caution">
    <text evidence="6">The sequence shown here is derived from an EMBL/GenBank/DDBJ whole genome shotgun (WGS) entry which is preliminary data.</text>
</comment>
<accession>A0A917IB58</accession>
<feature type="domain" description="SsuA/THI5-like" evidence="5">
    <location>
        <begin position="43"/>
        <end position="253"/>
    </location>
</feature>
<dbReference type="PANTHER" id="PTHR30024">
    <property type="entry name" value="ALIPHATIC SULFONATES-BINDING PROTEIN-RELATED"/>
    <property type="match status" value="1"/>
</dbReference>
<dbReference type="GO" id="GO:0042597">
    <property type="term" value="C:periplasmic space"/>
    <property type="evidence" value="ECO:0007669"/>
    <property type="project" value="UniProtKB-SubCell"/>
</dbReference>
<sequence length="348" mass="36679">MPLLRTRLLLLFAAAISAGLALAAPASAQEKVNVGVLRFVSSGGLFTAVEKGYFKAEGLDVNLTFFEAAQPISLAVVSGDVDFGVTAFTGGFFNLAGKGALKIIAAQAKEAKGYEGNLVLASKGAAEKGFTDISQFAGKSLGISQVGSSFHYQIGQLARIKGFDLAKVDMKPLQSLPNMMAALKSSQVDGIIIAPHLAKALIASGDAKLLGRYSDFDEYQFGGLFTASRTVANKRATVEKFVRAYQKGAADYYAAFLQKDASGAIVTTPHTDETAALIARSVYPGEPAETAVPKVKASAFFVDPQARLDVADLVRQVEWCKQQGLVDAGVDAKAMLDLSFVQGHLNAN</sequence>
<protein>
    <recommendedName>
        <fullName evidence="5">SsuA/THI5-like domain-containing protein</fullName>
    </recommendedName>
</protein>
<evidence type="ECO:0000313" key="7">
    <source>
        <dbReference type="Proteomes" id="UP000603912"/>
    </source>
</evidence>
<dbReference type="InterPro" id="IPR015168">
    <property type="entry name" value="SsuA/THI5"/>
</dbReference>
<keyword evidence="7" id="KW-1185">Reference proteome</keyword>
<dbReference type="GO" id="GO:0042918">
    <property type="term" value="P:alkanesulfonate transmembrane transport"/>
    <property type="evidence" value="ECO:0007669"/>
    <property type="project" value="TreeGrafter"/>
</dbReference>
<keyword evidence="3 4" id="KW-0732">Signal</keyword>
<feature type="signal peptide" evidence="4">
    <location>
        <begin position="1"/>
        <end position="23"/>
    </location>
</feature>
<dbReference type="EMBL" id="BMES01000002">
    <property type="protein sequence ID" value="GGH28429.1"/>
    <property type="molecule type" value="Genomic_DNA"/>
</dbReference>